<dbReference type="GO" id="GO:0005876">
    <property type="term" value="C:spindle microtubule"/>
    <property type="evidence" value="ECO:0007669"/>
    <property type="project" value="TreeGrafter"/>
</dbReference>
<dbReference type="GO" id="GO:0005524">
    <property type="term" value="F:ATP binding"/>
    <property type="evidence" value="ECO:0007669"/>
    <property type="project" value="UniProtKB-KW"/>
</dbReference>
<evidence type="ECO:0000256" key="10">
    <source>
        <dbReference type="ARBA" id="ARBA00037791"/>
    </source>
</evidence>
<name>A0A2R5GL04_9STRA</name>
<sequence>MPVLWTCSPSWEWAFRAAADGGDENVGGSENNAEVAWRAWEKVDKLTALPSYDRSQGNALLRIEAVDDENCQSAEERKTPSVTWFGAGCFDSLGDKDMLWMVLERLGLERFVPATSVLVWDVDKVDQVLLPATADDLVVLKPPLGCHGEGIVFFETGPSKARETQERILAIISEDAKRARAERGFLEHLLQRKGRLPGWVLQAHIRSMLLQGDRKFHLRAYVLADDAKQTLFRYATMEARVAEMAYNATDCNDRASHITNGAGGDRIQRVLVRELPELAAMQDRLDSFVDELLADPGFRDAVFNHAHRPPERKARFGGRFAIGALDLMIDDTGRPWILEVNARSPGCAPEGTGSAAFQAHMCELAGELLRFGAASLDDEPVEVREDGFQPVAQVCESDK</sequence>
<dbReference type="GO" id="GO:0004835">
    <property type="term" value="F:tubulin-tyrosine ligase activity"/>
    <property type="evidence" value="ECO:0007669"/>
    <property type="project" value="UniProtKB-EC"/>
</dbReference>
<keyword evidence="6" id="KW-0547">Nucleotide-binding</keyword>
<keyword evidence="8" id="KW-0460">Magnesium</keyword>
<comment type="similarity">
    <text evidence="3">Belongs to the tubulin--tyrosine ligase family.</text>
</comment>
<protein>
    <recommendedName>
        <fullName evidence="12">Tubulin--tyrosine ligase</fullName>
        <ecNumber evidence="11">6.3.2.25</ecNumber>
    </recommendedName>
</protein>
<comment type="subunit">
    <text evidence="4">Monomer.</text>
</comment>
<evidence type="ECO:0000313" key="15">
    <source>
        <dbReference type="Proteomes" id="UP000241890"/>
    </source>
</evidence>
<accession>A0A2R5GL04</accession>
<evidence type="ECO:0000256" key="7">
    <source>
        <dbReference type="ARBA" id="ARBA00022840"/>
    </source>
</evidence>
<comment type="caution">
    <text evidence="14">The sequence shown here is derived from an EMBL/GenBank/DDBJ whole genome shotgun (WGS) entry which is preliminary data.</text>
</comment>
<dbReference type="PANTHER" id="PTHR46570:SF1">
    <property type="entry name" value="TUBULIN--TYROSINE LIGASE"/>
    <property type="match status" value="1"/>
</dbReference>
<dbReference type="Proteomes" id="UP000241890">
    <property type="component" value="Unassembled WGS sequence"/>
</dbReference>
<reference evidence="14 15" key="1">
    <citation type="submission" date="2017-12" db="EMBL/GenBank/DDBJ databases">
        <title>Sequencing, de novo assembly and annotation of complete genome of a new Thraustochytrid species, strain FCC1311.</title>
        <authorList>
            <person name="Sedici K."/>
            <person name="Godart F."/>
            <person name="Aiese Cigliano R."/>
            <person name="Sanseverino W."/>
            <person name="Barakat M."/>
            <person name="Ortet P."/>
            <person name="Marechal E."/>
            <person name="Cagnac O."/>
            <person name="Amato A."/>
        </authorList>
    </citation>
    <scope>NUCLEOTIDE SEQUENCE [LARGE SCALE GENOMIC DNA]</scope>
</reference>
<comment type="catalytic activity">
    <reaction evidence="13">
        <text>C-terminal L-alpha-aminoacyl-L-glutamyl-L-glutamyl-[tubulin] + L-tyrosine + ATP = C-terminal L-alpha-aminoacyl-L-glutamyl-L-glutamyl-L-tyrosyl-[tubulin] + ADP + phosphate + H(+)</text>
        <dbReference type="Rhea" id="RHEA:17605"/>
        <dbReference type="Rhea" id="RHEA-COMP:16434"/>
        <dbReference type="Rhea" id="RHEA-COMP:16435"/>
        <dbReference type="ChEBI" id="CHEBI:15378"/>
        <dbReference type="ChEBI" id="CHEBI:30616"/>
        <dbReference type="ChEBI" id="CHEBI:43474"/>
        <dbReference type="ChEBI" id="CHEBI:58315"/>
        <dbReference type="ChEBI" id="CHEBI:149554"/>
        <dbReference type="ChEBI" id="CHEBI:149555"/>
        <dbReference type="ChEBI" id="CHEBI:456216"/>
        <dbReference type="EC" id="6.3.2.25"/>
    </reaction>
</comment>
<dbReference type="AlphaFoldDB" id="A0A2R5GL04"/>
<keyword evidence="7" id="KW-0067">ATP-binding</keyword>
<evidence type="ECO:0000256" key="4">
    <source>
        <dbReference type="ARBA" id="ARBA00011245"/>
    </source>
</evidence>
<evidence type="ECO:0000256" key="6">
    <source>
        <dbReference type="ARBA" id="ARBA00022741"/>
    </source>
</evidence>
<keyword evidence="15" id="KW-1185">Reference proteome</keyword>
<comment type="cofactor">
    <cofactor evidence="1">
        <name>Mg(2+)</name>
        <dbReference type="ChEBI" id="CHEBI:18420"/>
    </cofactor>
</comment>
<evidence type="ECO:0000256" key="8">
    <source>
        <dbReference type="ARBA" id="ARBA00022842"/>
    </source>
</evidence>
<dbReference type="InterPro" id="IPR004344">
    <property type="entry name" value="TTL/TTLL_fam"/>
</dbReference>
<evidence type="ECO:0000313" key="14">
    <source>
        <dbReference type="EMBL" id="GBG31586.1"/>
    </source>
</evidence>
<keyword evidence="9" id="KW-0630">Potassium</keyword>
<evidence type="ECO:0000256" key="1">
    <source>
        <dbReference type="ARBA" id="ARBA00001946"/>
    </source>
</evidence>
<dbReference type="EMBL" id="BEYU01000100">
    <property type="protein sequence ID" value="GBG31586.1"/>
    <property type="molecule type" value="Genomic_DNA"/>
</dbReference>
<dbReference type="Gene3D" id="3.30.470.20">
    <property type="entry name" value="ATP-grasp fold, B domain"/>
    <property type="match status" value="1"/>
</dbReference>
<proteinExistence type="inferred from homology"/>
<evidence type="ECO:0000256" key="2">
    <source>
        <dbReference type="ARBA" id="ARBA00001958"/>
    </source>
</evidence>
<evidence type="ECO:0000256" key="11">
    <source>
        <dbReference type="ARBA" id="ARBA00038960"/>
    </source>
</evidence>
<evidence type="ECO:0000256" key="5">
    <source>
        <dbReference type="ARBA" id="ARBA00022598"/>
    </source>
</evidence>
<gene>
    <name evidence="14" type="ORF">FCC1311_078112</name>
</gene>
<evidence type="ECO:0000256" key="9">
    <source>
        <dbReference type="ARBA" id="ARBA00022958"/>
    </source>
</evidence>
<dbReference type="Pfam" id="PF03133">
    <property type="entry name" value="TTL"/>
    <property type="match status" value="1"/>
</dbReference>
<keyword evidence="5" id="KW-0436">Ligase</keyword>
<dbReference type="SUPFAM" id="SSF56059">
    <property type="entry name" value="Glutathione synthetase ATP-binding domain-like"/>
    <property type="match status" value="1"/>
</dbReference>
<organism evidence="14 15">
    <name type="scientific">Hondaea fermentalgiana</name>
    <dbReference type="NCBI Taxonomy" id="2315210"/>
    <lineage>
        <taxon>Eukaryota</taxon>
        <taxon>Sar</taxon>
        <taxon>Stramenopiles</taxon>
        <taxon>Bigyra</taxon>
        <taxon>Labyrinthulomycetes</taxon>
        <taxon>Thraustochytrida</taxon>
        <taxon>Thraustochytriidae</taxon>
        <taxon>Hondaea</taxon>
    </lineage>
</organism>
<dbReference type="GO" id="GO:0000226">
    <property type="term" value="P:microtubule cytoskeleton organization"/>
    <property type="evidence" value="ECO:0007669"/>
    <property type="project" value="TreeGrafter"/>
</dbReference>
<dbReference type="PANTHER" id="PTHR46570">
    <property type="entry name" value="TUBULIN--TYROSINE LIGASE"/>
    <property type="match status" value="1"/>
</dbReference>
<evidence type="ECO:0000256" key="12">
    <source>
        <dbReference type="ARBA" id="ARBA00041021"/>
    </source>
</evidence>
<evidence type="ECO:0000256" key="3">
    <source>
        <dbReference type="ARBA" id="ARBA00006820"/>
    </source>
</evidence>
<dbReference type="OrthoDB" id="202825at2759"/>
<comment type="function">
    <text evidence="10">Catalyzes the post-translational addition of a tyrosine to the C-terminal end of detyrosinated alpha-tubulin.</text>
</comment>
<dbReference type="InterPro" id="IPR052492">
    <property type="entry name" value="Tubulin-tyrosine_ligase"/>
</dbReference>
<comment type="cofactor">
    <cofactor evidence="2">
        <name>K(+)</name>
        <dbReference type="ChEBI" id="CHEBI:29103"/>
    </cofactor>
</comment>
<evidence type="ECO:0000256" key="13">
    <source>
        <dbReference type="ARBA" id="ARBA00047950"/>
    </source>
</evidence>
<dbReference type="InParanoid" id="A0A2R5GL04"/>
<dbReference type="EC" id="6.3.2.25" evidence="11"/>